<dbReference type="AlphaFoldDB" id="A0A6P7TPC2"/>
<dbReference type="RefSeq" id="XP_029653538.1">
    <property type="nucleotide sequence ID" value="XM_029797678.2"/>
</dbReference>
<organism evidence="2 3">
    <name type="scientific">Octopus sinensis</name>
    <name type="common">East Asian common octopus</name>
    <dbReference type="NCBI Taxonomy" id="2607531"/>
    <lineage>
        <taxon>Eukaryota</taxon>
        <taxon>Metazoa</taxon>
        <taxon>Spiralia</taxon>
        <taxon>Lophotrochozoa</taxon>
        <taxon>Mollusca</taxon>
        <taxon>Cephalopoda</taxon>
        <taxon>Coleoidea</taxon>
        <taxon>Octopodiformes</taxon>
        <taxon>Octopoda</taxon>
        <taxon>Incirrata</taxon>
        <taxon>Octopodidae</taxon>
        <taxon>Octopus</taxon>
    </lineage>
</organism>
<dbReference type="Proteomes" id="UP000515154">
    <property type="component" value="Linkage group LG30"/>
</dbReference>
<keyword evidence="2" id="KW-1185">Reference proteome</keyword>
<accession>A0A6P7TPC2</accession>
<dbReference type="PANTHER" id="PTHR12509:SF8">
    <property type="entry name" value="SPERMATOGENESIS-ASSOCIATED PROTEIN 4"/>
    <property type="match status" value="1"/>
</dbReference>
<dbReference type="KEGG" id="osn:115226666"/>
<gene>
    <name evidence="3" type="primary">LOC115226666</name>
</gene>
<dbReference type="InterPro" id="IPR010441">
    <property type="entry name" value="CH_2"/>
</dbReference>
<dbReference type="SUPFAM" id="SSF47576">
    <property type="entry name" value="Calponin-homology domain, CH-domain"/>
    <property type="match status" value="1"/>
</dbReference>
<evidence type="ECO:0000313" key="3">
    <source>
        <dbReference type="RefSeq" id="XP_029653538.1"/>
    </source>
</evidence>
<dbReference type="GO" id="GO:0008017">
    <property type="term" value="F:microtubule binding"/>
    <property type="evidence" value="ECO:0007669"/>
    <property type="project" value="TreeGrafter"/>
</dbReference>
<dbReference type="InterPro" id="IPR036872">
    <property type="entry name" value="CH_dom_sf"/>
</dbReference>
<dbReference type="GO" id="GO:0005930">
    <property type="term" value="C:axoneme"/>
    <property type="evidence" value="ECO:0007669"/>
    <property type="project" value="TreeGrafter"/>
</dbReference>
<proteinExistence type="predicted"/>
<dbReference type="GO" id="GO:0051493">
    <property type="term" value="P:regulation of cytoskeleton organization"/>
    <property type="evidence" value="ECO:0007669"/>
    <property type="project" value="TreeGrafter"/>
</dbReference>
<protein>
    <submittedName>
        <fullName evidence="3">Spermatogenesis-associated protein 4-like isoform X1</fullName>
    </submittedName>
</protein>
<reference evidence="3" key="1">
    <citation type="submission" date="2025-08" db="UniProtKB">
        <authorList>
            <consortium name="RefSeq"/>
        </authorList>
    </citation>
    <scope>IDENTIFICATION</scope>
</reference>
<dbReference type="PANTHER" id="PTHR12509">
    <property type="entry name" value="SPERMATOGENESIS-ASSOCIATED 4-RELATED"/>
    <property type="match status" value="1"/>
</dbReference>
<feature type="domain" description="CH-like" evidence="1">
    <location>
        <begin position="9"/>
        <end position="102"/>
    </location>
</feature>
<dbReference type="Pfam" id="PF06294">
    <property type="entry name" value="CH_2"/>
    <property type="match status" value="1"/>
</dbReference>
<dbReference type="InterPro" id="IPR052111">
    <property type="entry name" value="Spermatogenesis_Ciliary_MAP"/>
</dbReference>
<dbReference type="Gene3D" id="1.10.418.10">
    <property type="entry name" value="Calponin-like domain"/>
    <property type="match status" value="1"/>
</dbReference>
<evidence type="ECO:0000259" key="1">
    <source>
        <dbReference type="Pfam" id="PF06294"/>
    </source>
</evidence>
<evidence type="ECO:0000313" key="2">
    <source>
        <dbReference type="Proteomes" id="UP000515154"/>
    </source>
</evidence>
<sequence length="243" mass="28847">MPEFPREVLMWIQSLDLQSKIVIPKWDLANGYLIAEIFNRYYPFEVEMTYFNKGSSLYAKLHNWRILSKFFKKRKFDISQACIDGTMFYKETQCIQMMQLIYKLLTDRKWAFSVVSPISDDMCDYDYQMRLPLHAQSTATKSVKNNVMFTELLVYPNQLMNARKAQKIIDRHTEVRQKKRQDDPERFRVHPTLGQLAVRQQNIVSHKEDVEKAPPKKTASDSINDMNVRFKDIKLKQPFISMN</sequence>
<name>A0A6P7TPC2_9MOLL</name>